<dbReference type="RefSeq" id="WP_166873925.1">
    <property type="nucleotide sequence ID" value="NZ_WHJH01000009.1"/>
</dbReference>
<dbReference type="Proteomes" id="UP000609726">
    <property type="component" value="Unassembled WGS sequence"/>
</dbReference>
<dbReference type="EMBL" id="WHJH01000009">
    <property type="protein sequence ID" value="NHZ89437.1"/>
    <property type="molecule type" value="Genomic_DNA"/>
</dbReference>
<reference evidence="1 2" key="1">
    <citation type="submission" date="2019-10" db="EMBL/GenBank/DDBJ databases">
        <title>Taxonomy of Antarctic Massilia spp.: description of Massilia rubra sp. nov., Massilia aquatica sp. nov., Massilia mucilaginosa sp. nov., Massilia frigida sp. nov. isolated from streams, lakes and regoliths.</title>
        <authorList>
            <person name="Holochova P."/>
            <person name="Sedlacek I."/>
            <person name="Kralova S."/>
            <person name="Maslanova I."/>
            <person name="Busse H.-J."/>
            <person name="Stankova E."/>
            <person name="Vrbovska V."/>
            <person name="Kovarovic V."/>
            <person name="Bartak M."/>
            <person name="Svec P."/>
            <person name="Pantucek R."/>
        </authorList>
    </citation>
    <scope>NUCLEOTIDE SEQUENCE [LARGE SCALE GENOMIC DNA]</scope>
    <source>
        <strain evidence="1 2">CCM 8733</strain>
    </source>
</reference>
<keyword evidence="2" id="KW-1185">Reference proteome</keyword>
<accession>A0ABX0NRG8</accession>
<name>A0ABX0NRG8_9BURK</name>
<evidence type="ECO:0000313" key="2">
    <source>
        <dbReference type="Proteomes" id="UP000609726"/>
    </source>
</evidence>
<comment type="caution">
    <text evidence="1">The sequence shown here is derived from an EMBL/GenBank/DDBJ whole genome shotgun (WGS) entry which is preliminary data.</text>
</comment>
<proteinExistence type="predicted"/>
<gene>
    <name evidence="1" type="ORF">F2P45_10485</name>
</gene>
<evidence type="ECO:0000313" key="1">
    <source>
        <dbReference type="EMBL" id="NHZ89437.1"/>
    </source>
</evidence>
<sequence>MNTVVAGDAHEPLLLRTGTAVDHNGERCPPSLRETRMNRCFFVPAMPSITLASVALHRGGTRA</sequence>
<organism evidence="1 2">
    <name type="scientific">Massilia mucilaginosa</name>
    <dbReference type="NCBI Taxonomy" id="2609282"/>
    <lineage>
        <taxon>Bacteria</taxon>
        <taxon>Pseudomonadati</taxon>
        <taxon>Pseudomonadota</taxon>
        <taxon>Betaproteobacteria</taxon>
        <taxon>Burkholderiales</taxon>
        <taxon>Oxalobacteraceae</taxon>
        <taxon>Telluria group</taxon>
        <taxon>Massilia</taxon>
    </lineage>
</organism>
<protein>
    <submittedName>
        <fullName evidence="1">Uncharacterized protein</fullName>
    </submittedName>
</protein>